<dbReference type="Pfam" id="PF03734">
    <property type="entry name" value="YkuD"/>
    <property type="match status" value="1"/>
</dbReference>
<evidence type="ECO:0000313" key="10">
    <source>
        <dbReference type="EMBL" id="QIK77825.1"/>
    </source>
</evidence>
<dbReference type="GO" id="GO:0016740">
    <property type="term" value="F:transferase activity"/>
    <property type="evidence" value="ECO:0007669"/>
    <property type="project" value="UniProtKB-KW"/>
</dbReference>
<evidence type="ECO:0000259" key="9">
    <source>
        <dbReference type="PROSITE" id="PS52029"/>
    </source>
</evidence>
<evidence type="ECO:0000256" key="5">
    <source>
        <dbReference type="ARBA" id="ARBA00022984"/>
    </source>
</evidence>
<comment type="similarity">
    <text evidence="2">Belongs to the YkuD family.</text>
</comment>
<name>A0A6G7YM49_9SPHN</name>
<accession>A0A6G7YM49</accession>
<dbReference type="PANTHER" id="PTHR30582">
    <property type="entry name" value="L,D-TRANSPEPTIDASE"/>
    <property type="match status" value="1"/>
</dbReference>
<dbReference type="NCBIfam" id="NF004785">
    <property type="entry name" value="PRK06132.1-2"/>
    <property type="match status" value="1"/>
</dbReference>
<dbReference type="KEGG" id="spii:G7077_01750"/>
<dbReference type="EMBL" id="CP049869">
    <property type="protein sequence ID" value="QIK77825.1"/>
    <property type="molecule type" value="Genomic_DNA"/>
</dbReference>
<feature type="domain" description="L,D-TPase catalytic" evidence="9">
    <location>
        <begin position="81"/>
        <end position="190"/>
    </location>
</feature>
<sequence length="191" mass="20786">MRLKVALALLCSAALASCSTTEVPRVQQVAVAPTKKADLGYRWTNGFAEKAREGATSSFGLTHLKPGDFLWTPHIPAEGDTQVVVDLLTQTAFVYRGEQVVGMTTISSGKKGKETPLGFWKVERKQRTYRSRKYQNAPMPFAQIIDDHGIALHGGALPGYPASHGCVRLPIKFAEKLFSLTEVGTKVIVEG</sequence>
<dbReference type="Proteomes" id="UP000503222">
    <property type="component" value="Chromosome"/>
</dbReference>
<dbReference type="RefSeq" id="WP_166410220.1">
    <property type="nucleotide sequence ID" value="NZ_CP049869.1"/>
</dbReference>
<dbReference type="GO" id="GO:0018104">
    <property type="term" value="P:peptidoglycan-protein cross-linking"/>
    <property type="evidence" value="ECO:0007669"/>
    <property type="project" value="TreeGrafter"/>
</dbReference>
<keyword evidence="3" id="KW-0808">Transferase</keyword>
<comment type="pathway">
    <text evidence="1 7">Cell wall biogenesis; peptidoglycan biosynthesis.</text>
</comment>
<evidence type="ECO:0000256" key="7">
    <source>
        <dbReference type="PROSITE-ProRule" id="PRU01373"/>
    </source>
</evidence>
<evidence type="ECO:0000256" key="3">
    <source>
        <dbReference type="ARBA" id="ARBA00022679"/>
    </source>
</evidence>
<feature type="chain" id="PRO_5026236182" evidence="8">
    <location>
        <begin position="17"/>
        <end position="191"/>
    </location>
</feature>
<dbReference type="InterPro" id="IPR005490">
    <property type="entry name" value="LD_TPept_cat_dom"/>
</dbReference>
<dbReference type="UniPathway" id="UPA00219"/>
<dbReference type="AlphaFoldDB" id="A0A6G7YM49"/>
<dbReference type="InterPro" id="IPR038063">
    <property type="entry name" value="Transpep_catalytic_dom"/>
</dbReference>
<gene>
    <name evidence="10" type="ORF">G7077_01750</name>
</gene>
<organism evidence="10 11">
    <name type="scientific">Sphingomonas piscis</name>
    <dbReference type="NCBI Taxonomy" id="2714943"/>
    <lineage>
        <taxon>Bacteria</taxon>
        <taxon>Pseudomonadati</taxon>
        <taxon>Pseudomonadota</taxon>
        <taxon>Alphaproteobacteria</taxon>
        <taxon>Sphingomonadales</taxon>
        <taxon>Sphingomonadaceae</taxon>
        <taxon>Sphingomonas</taxon>
    </lineage>
</organism>
<feature type="signal peptide" evidence="8">
    <location>
        <begin position="1"/>
        <end position="16"/>
    </location>
</feature>
<feature type="active site" description="Nucleophile" evidence="7">
    <location>
        <position position="166"/>
    </location>
</feature>
<evidence type="ECO:0000256" key="4">
    <source>
        <dbReference type="ARBA" id="ARBA00022960"/>
    </source>
</evidence>
<evidence type="ECO:0000256" key="8">
    <source>
        <dbReference type="SAM" id="SignalP"/>
    </source>
</evidence>
<dbReference type="SUPFAM" id="SSF141523">
    <property type="entry name" value="L,D-transpeptidase catalytic domain-like"/>
    <property type="match status" value="1"/>
</dbReference>
<dbReference type="GO" id="GO:0071555">
    <property type="term" value="P:cell wall organization"/>
    <property type="evidence" value="ECO:0007669"/>
    <property type="project" value="UniProtKB-UniRule"/>
</dbReference>
<dbReference type="GO" id="GO:0005576">
    <property type="term" value="C:extracellular region"/>
    <property type="evidence" value="ECO:0007669"/>
    <property type="project" value="TreeGrafter"/>
</dbReference>
<dbReference type="PROSITE" id="PS52029">
    <property type="entry name" value="LD_TPASE"/>
    <property type="match status" value="1"/>
</dbReference>
<feature type="active site" description="Proton donor/acceptor" evidence="7">
    <location>
        <position position="153"/>
    </location>
</feature>
<dbReference type="GO" id="GO:0008360">
    <property type="term" value="P:regulation of cell shape"/>
    <property type="evidence" value="ECO:0007669"/>
    <property type="project" value="UniProtKB-UniRule"/>
</dbReference>
<evidence type="ECO:0000313" key="11">
    <source>
        <dbReference type="Proteomes" id="UP000503222"/>
    </source>
</evidence>
<proteinExistence type="inferred from homology"/>
<dbReference type="PANTHER" id="PTHR30582:SF2">
    <property type="entry name" value="L,D-TRANSPEPTIDASE YCIB-RELATED"/>
    <property type="match status" value="1"/>
</dbReference>
<evidence type="ECO:0000256" key="1">
    <source>
        <dbReference type="ARBA" id="ARBA00004752"/>
    </source>
</evidence>
<dbReference type="CDD" id="cd16913">
    <property type="entry name" value="YkuD_like"/>
    <property type="match status" value="1"/>
</dbReference>
<keyword evidence="6 7" id="KW-0961">Cell wall biogenesis/degradation</keyword>
<keyword evidence="4 7" id="KW-0133">Cell shape</keyword>
<evidence type="ECO:0000256" key="2">
    <source>
        <dbReference type="ARBA" id="ARBA00005992"/>
    </source>
</evidence>
<reference evidence="10 11" key="1">
    <citation type="submission" date="2020-03" db="EMBL/GenBank/DDBJ databases">
        <title>Sphingomonas sp. nov., isolated from fish.</title>
        <authorList>
            <person name="Hyun D.-W."/>
            <person name="Bae J.-W."/>
        </authorList>
    </citation>
    <scope>NUCLEOTIDE SEQUENCE [LARGE SCALE GENOMIC DNA]</scope>
    <source>
        <strain evidence="10 11">HDW15B</strain>
    </source>
</reference>
<dbReference type="InterPro" id="IPR050979">
    <property type="entry name" value="LD-transpeptidase"/>
</dbReference>
<protein>
    <submittedName>
        <fullName evidence="10">L,D-transpeptidase family protein</fullName>
    </submittedName>
</protein>
<dbReference type="PROSITE" id="PS51257">
    <property type="entry name" value="PROKAR_LIPOPROTEIN"/>
    <property type="match status" value="1"/>
</dbReference>
<evidence type="ECO:0000256" key="6">
    <source>
        <dbReference type="ARBA" id="ARBA00023316"/>
    </source>
</evidence>
<keyword evidence="11" id="KW-1185">Reference proteome</keyword>
<keyword evidence="5 7" id="KW-0573">Peptidoglycan synthesis</keyword>
<dbReference type="Gene3D" id="2.40.440.10">
    <property type="entry name" value="L,D-transpeptidase catalytic domain-like"/>
    <property type="match status" value="1"/>
</dbReference>
<dbReference type="GO" id="GO:0071972">
    <property type="term" value="F:peptidoglycan L,D-transpeptidase activity"/>
    <property type="evidence" value="ECO:0007669"/>
    <property type="project" value="TreeGrafter"/>
</dbReference>
<keyword evidence="8" id="KW-0732">Signal</keyword>